<evidence type="ECO:0000313" key="8">
    <source>
        <dbReference type="EMBL" id="MBA9004631.1"/>
    </source>
</evidence>
<dbReference type="InterPro" id="IPR039425">
    <property type="entry name" value="RNA_pol_sigma-70-like"/>
</dbReference>
<gene>
    <name evidence="8" type="ORF">HNR21_003513</name>
</gene>
<keyword evidence="2" id="KW-0805">Transcription regulation</keyword>
<dbReference type="Proteomes" id="UP000539313">
    <property type="component" value="Unassembled WGS sequence"/>
</dbReference>
<comment type="similarity">
    <text evidence="1">Belongs to the sigma-70 factor family. ECF subfamily.</text>
</comment>
<dbReference type="PANTHER" id="PTHR43133">
    <property type="entry name" value="RNA POLYMERASE ECF-TYPE SIGMA FACTO"/>
    <property type="match status" value="1"/>
</dbReference>
<evidence type="ECO:0000256" key="5">
    <source>
        <dbReference type="ARBA" id="ARBA00023163"/>
    </source>
</evidence>
<dbReference type="InterPro" id="IPR013325">
    <property type="entry name" value="RNA_pol_sigma_r2"/>
</dbReference>
<comment type="caution">
    <text evidence="8">The sequence shown here is derived from an EMBL/GenBank/DDBJ whole genome shotgun (WGS) entry which is preliminary data.</text>
</comment>
<sequence>MDVDDEFTRFVEERGLELLRLAVALTGDRHQAEDVVQGALERLYGRWAKVARHGDPVWYARRSIVNAVRDRWRGERRHPEVLGLPAEDHPERDAYVPIDEMLTRDAVRRALDELPPRRRMVIALRYWGGYTEAETARLMDISVGTVKSQAHHALRELRGRLEQVENAGGMRDGSGPRPAGR</sequence>
<dbReference type="Pfam" id="PF08281">
    <property type="entry name" value="Sigma70_r4_2"/>
    <property type="match status" value="1"/>
</dbReference>
<keyword evidence="9" id="KW-1185">Reference proteome</keyword>
<dbReference type="InterPro" id="IPR014284">
    <property type="entry name" value="RNA_pol_sigma-70_dom"/>
</dbReference>
<dbReference type="NCBIfam" id="TIGR02937">
    <property type="entry name" value="sigma70-ECF"/>
    <property type="match status" value="1"/>
</dbReference>
<dbReference type="InterPro" id="IPR036388">
    <property type="entry name" value="WH-like_DNA-bd_sf"/>
</dbReference>
<dbReference type="AlphaFoldDB" id="A0A7W3MZ95"/>
<reference evidence="8 9" key="1">
    <citation type="submission" date="2020-08" db="EMBL/GenBank/DDBJ databases">
        <title>Sequencing the genomes of 1000 actinobacteria strains.</title>
        <authorList>
            <person name="Klenk H.-P."/>
        </authorList>
    </citation>
    <scope>NUCLEOTIDE SEQUENCE [LARGE SCALE GENOMIC DNA]</scope>
    <source>
        <strain evidence="8 9">DSM 45823</strain>
    </source>
</reference>
<keyword evidence="3" id="KW-0731">Sigma factor</keyword>
<dbReference type="InterPro" id="IPR014325">
    <property type="entry name" value="RNA_pol_sigma-E_actinobac"/>
</dbReference>
<evidence type="ECO:0000256" key="4">
    <source>
        <dbReference type="ARBA" id="ARBA00023125"/>
    </source>
</evidence>
<organism evidence="8 9">
    <name type="scientific">Thermomonospora cellulosilytica</name>
    <dbReference type="NCBI Taxonomy" id="1411118"/>
    <lineage>
        <taxon>Bacteria</taxon>
        <taxon>Bacillati</taxon>
        <taxon>Actinomycetota</taxon>
        <taxon>Actinomycetes</taxon>
        <taxon>Streptosporangiales</taxon>
        <taxon>Thermomonosporaceae</taxon>
        <taxon>Thermomonospora</taxon>
    </lineage>
</organism>
<evidence type="ECO:0000259" key="6">
    <source>
        <dbReference type="Pfam" id="PF04542"/>
    </source>
</evidence>
<dbReference type="InterPro" id="IPR013249">
    <property type="entry name" value="RNA_pol_sigma70_r4_t2"/>
</dbReference>
<evidence type="ECO:0000259" key="7">
    <source>
        <dbReference type="Pfam" id="PF08281"/>
    </source>
</evidence>
<evidence type="ECO:0000256" key="2">
    <source>
        <dbReference type="ARBA" id="ARBA00023015"/>
    </source>
</evidence>
<dbReference type="Pfam" id="PF04542">
    <property type="entry name" value="Sigma70_r2"/>
    <property type="match status" value="1"/>
</dbReference>
<protein>
    <submittedName>
        <fullName evidence="8">RNA polymerase sigma-70 factor (Sigma-E family)</fullName>
    </submittedName>
</protein>
<dbReference type="GO" id="GO:0003677">
    <property type="term" value="F:DNA binding"/>
    <property type="evidence" value="ECO:0007669"/>
    <property type="project" value="UniProtKB-KW"/>
</dbReference>
<keyword evidence="5" id="KW-0804">Transcription</keyword>
<dbReference type="PANTHER" id="PTHR43133:SF50">
    <property type="entry name" value="ECF RNA POLYMERASE SIGMA FACTOR SIGM"/>
    <property type="match status" value="1"/>
</dbReference>
<keyword evidence="4" id="KW-0238">DNA-binding</keyword>
<accession>A0A7W3MZ95</accession>
<dbReference type="GO" id="GO:0006352">
    <property type="term" value="P:DNA-templated transcription initiation"/>
    <property type="evidence" value="ECO:0007669"/>
    <property type="project" value="InterPro"/>
</dbReference>
<evidence type="ECO:0000256" key="3">
    <source>
        <dbReference type="ARBA" id="ARBA00023082"/>
    </source>
</evidence>
<name>A0A7W3MZ95_9ACTN</name>
<dbReference type="InterPro" id="IPR013324">
    <property type="entry name" value="RNA_pol_sigma_r3/r4-like"/>
</dbReference>
<feature type="domain" description="RNA polymerase sigma factor 70 region 4 type 2" evidence="7">
    <location>
        <begin position="105"/>
        <end position="157"/>
    </location>
</feature>
<dbReference type="SUPFAM" id="SSF88946">
    <property type="entry name" value="Sigma2 domain of RNA polymerase sigma factors"/>
    <property type="match status" value="1"/>
</dbReference>
<evidence type="ECO:0000256" key="1">
    <source>
        <dbReference type="ARBA" id="ARBA00010641"/>
    </source>
</evidence>
<evidence type="ECO:0000313" key="9">
    <source>
        <dbReference type="Proteomes" id="UP000539313"/>
    </source>
</evidence>
<dbReference type="EMBL" id="JACJII010000001">
    <property type="protein sequence ID" value="MBA9004631.1"/>
    <property type="molecule type" value="Genomic_DNA"/>
</dbReference>
<dbReference type="GO" id="GO:0016987">
    <property type="term" value="F:sigma factor activity"/>
    <property type="evidence" value="ECO:0007669"/>
    <property type="project" value="UniProtKB-KW"/>
</dbReference>
<dbReference type="RefSeq" id="WP_157996086.1">
    <property type="nucleotide sequence ID" value="NZ_JACJII010000001.1"/>
</dbReference>
<feature type="domain" description="RNA polymerase sigma-70 region 2" evidence="6">
    <location>
        <begin position="13"/>
        <end position="77"/>
    </location>
</feature>
<dbReference type="CDD" id="cd06171">
    <property type="entry name" value="Sigma70_r4"/>
    <property type="match status" value="1"/>
</dbReference>
<dbReference type="NCBIfam" id="TIGR02983">
    <property type="entry name" value="SigE-fam_strep"/>
    <property type="match status" value="1"/>
</dbReference>
<dbReference type="SUPFAM" id="SSF88659">
    <property type="entry name" value="Sigma3 and sigma4 domains of RNA polymerase sigma factors"/>
    <property type="match status" value="1"/>
</dbReference>
<dbReference type="Gene3D" id="1.10.10.10">
    <property type="entry name" value="Winged helix-like DNA-binding domain superfamily/Winged helix DNA-binding domain"/>
    <property type="match status" value="1"/>
</dbReference>
<proteinExistence type="inferred from homology"/>
<dbReference type="InterPro" id="IPR007627">
    <property type="entry name" value="RNA_pol_sigma70_r2"/>
</dbReference>
<dbReference type="Gene3D" id="1.10.1740.10">
    <property type="match status" value="1"/>
</dbReference>